<keyword evidence="2" id="KW-1185">Reference proteome</keyword>
<gene>
    <name evidence="1" type="ORF">RS030_4608</name>
</gene>
<reference evidence="1 2" key="1">
    <citation type="submission" date="2023-10" db="EMBL/GenBank/DDBJ databases">
        <title>Comparative genomics analysis reveals potential genetic determinants of host preference in Cryptosporidium xiaoi.</title>
        <authorList>
            <person name="Xiao L."/>
            <person name="Li J."/>
        </authorList>
    </citation>
    <scope>NUCLEOTIDE SEQUENCE [LARGE SCALE GENOMIC DNA]</scope>
    <source>
        <strain evidence="1 2">52996</strain>
    </source>
</reference>
<dbReference type="Proteomes" id="UP001311799">
    <property type="component" value="Unassembled WGS sequence"/>
</dbReference>
<dbReference type="AlphaFoldDB" id="A0AAV9XWU6"/>
<accession>A0AAV9XWU6</accession>
<evidence type="ECO:0000313" key="1">
    <source>
        <dbReference type="EMBL" id="KAK6588559.1"/>
    </source>
</evidence>
<evidence type="ECO:0000313" key="2">
    <source>
        <dbReference type="Proteomes" id="UP001311799"/>
    </source>
</evidence>
<comment type="caution">
    <text evidence="1">The sequence shown here is derived from an EMBL/GenBank/DDBJ whole genome shotgun (WGS) entry which is preliminary data.</text>
</comment>
<proteinExistence type="predicted"/>
<name>A0AAV9XWU6_9CRYT</name>
<dbReference type="EMBL" id="JAWDEY010000032">
    <property type="protein sequence ID" value="KAK6588559.1"/>
    <property type="molecule type" value="Genomic_DNA"/>
</dbReference>
<protein>
    <submittedName>
        <fullName evidence="1">Uncharacterized protein</fullName>
    </submittedName>
</protein>
<sequence>MGYSIQGALKYGLYEYFKNIYNEKICVVGSFCIGRVSSRYCFMPNGNFKVENSGIGSIKAMAKIIYYMN</sequence>
<organism evidence="1 2">
    <name type="scientific">Cryptosporidium xiaoi</name>
    <dbReference type="NCBI Taxonomy" id="659607"/>
    <lineage>
        <taxon>Eukaryota</taxon>
        <taxon>Sar</taxon>
        <taxon>Alveolata</taxon>
        <taxon>Apicomplexa</taxon>
        <taxon>Conoidasida</taxon>
        <taxon>Coccidia</taxon>
        <taxon>Eucoccidiorida</taxon>
        <taxon>Eimeriorina</taxon>
        <taxon>Cryptosporidiidae</taxon>
        <taxon>Cryptosporidium</taxon>
    </lineage>
</organism>